<keyword evidence="1" id="KW-1133">Transmembrane helix</keyword>
<feature type="transmembrane region" description="Helical" evidence="1">
    <location>
        <begin position="87"/>
        <end position="106"/>
    </location>
</feature>
<feature type="transmembrane region" description="Helical" evidence="1">
    <location>
        <begin position="249"/>
        <end position="268"/>
    </location>
</feature>
<evidence type="ECO:0000256" key="1">
    <source>
        <dbReference type="SAM" id="Phobius"/>
    </source>
</evidence>
<evidence type="ECO:0000313" key="2">
    <source>
        <dbReference type="EMBL" id="TDP98110.1"/>
    </source>
</evidence>
<dbReference type="AlphaFoldDB" id="A0A4R6SDR8"/>
<evidence type="ECO:0000313" key="3">
    <source>
        <dbReference type="Proteomes" id="UP000295444"/>
    </source>
</evidence>
<dbReference type="InterPro" id="IPR047928">
    <property type="entry name" value="Perm_prefix_1"/>
</dbReference>
<feature type="transmembrane region" description="Helical" evidence="1">
    <location>
        <begin position="179"/>
        <end position="199"/>
    </location>
</feature>
<dbReference type="OrthoDB" id="3171769at2"/>
<reference evidence="2 3" key="1">
    <citation type="submission" date="2019-03" db="EMBL/GenBank/DDBJ databases">
        <title>Genomic Encyclopedia of Type Strains, Phase IV (KMG-IV): sequencing the most valuable type-strain genomes for metagenomic binning, comparative biology and taxonomic classification.</title>
        <authorList>
            <person name="Goeker M."/>
        </authorList>
    </citation>
    <scope>NUCLEOTIDE SEQUENCE [LARGE SCALE GENOMIC DNA]</scope>
    <source>
        <strain evidence="2 3">DSM 45361</strain>
    </source>
</reference>
<keyword evidence="1" id="KW-0472">Membrane</keyword>
<gene>
    <name evidence="2" type="ORF">EV186_1031090</name>
</gene>
<organism evidence="2 3">
    <name type="scientific">Labedaea rhizosphaerae</name>
    <dbReference type="NCBI Taxonomy" id="598644"/>
    <lineage>
        <taxon>Bacteria</taxon>
        <taxon>Bacillati</taxon>
        <taxon>Actinomycetota</taxon>
        <taxon>Actinomycetes</taxon>
        <taxon>Pseudonocardiales</taxon>
        <taxon>Pseudonocardiaceae</taxon>
        <taxon>Labedaea</taxon>
    </lineage>
</organism>
<dbReference type="NCBIfam" id="NF038403">
    <property type="entry name" value="perm_prefix_1"/>
    <property type="match status" value="1"/>
</dbReference>
<name>A0A4R6SDR8_LABRH</name>
<feature type="transmembrane region" description="Helical" evidence="1">
    <location>
        <begin position="118"/>
        <end position="143"/>
    </location>
</feature>
<protein>
    <submittedName>
        <fullName evidence="2">Uncharacterized protein</fullName>
    </submittedName>
</protein>
<proteinExistence type="predicted"/>
<accession>A0A4R6SDR8</accession>
<keyword evidence="1" id="KW-0812">Transmembrane</keyword>
<dbReference type="Proteomes" id="UP000295444">
    <property type="component" value="Unassembled WGS sequence"/>
</dbReference>
<keyword evidence="3" id="KW-1185">Reference proteome</keyword>
<dbReference type="EMBL" id="SNXZ01000003">
    <property type="protein sequence ID" value="TDP98110.1"/>
    <property type="molecule type" value="Genomic_DNA"/>
</dbReference>
<feature type="transmembrane region" description="Helical" evidence="1">
    <location>
        <begin position="288"/>
        <end position="306"/>
    </location>
</feature>
<dbReference type="RefSeq" id="WP_133851212.1">
    <property type="nucleotide sequence ID" value="NZ_SNXZ01000003.1"/>
</dbReference>
<sequence length="320" mass="34440">MTTSLTDRYVAATVRHVAGRHRQEIERELRSSIADDVEARVELGESPEDAEYAALTELGDPDHLATRYADRSTVLIGPGVYPGYKRALGFAFLTILPITYLVNGIGRWVKHANAGDAIFGPLGVALTAAVYVFAGVTLLYVLVDRFGTDDGDHDSEDDKWTPARLPFGDTRRSTTWAEVGAGAVLGVLLIVALFVQRAMPVTTAGGARVPILDPGLDSFWIYYFIALVVFGVGLAVLNLRLVKWTVPTAVLGSVLVLAATVPLAVLFWQAKVLNPALGNETLATQGSWVSWLAIAVLVLGTVAVLVKTWRHRTTEGGTTT</sequence>
<comment type="caution">
    <text evidence="2">The sequence shown here is derived from an EMBL/GenBank/DDBJ whole genome shotgun (WGS) entry which is preliminary data.</text>
</comment>
<feature type="transmembrane region" description="Helical" evidence="1">
    <location>
        <begin position="219"/>
        <end position="237"/>
    </location>
</feature>